<evidence type="ECO:0000256" key="1">
    <source>
        <dbReference type="ARBA" id="ARBA00022714"/>
    </source>
</evidence>
<evidence type="ECO:0000313" key="7">
    <source>
        <dbReference type="EMBL" id="TMI75306.1"/>
    </source>
</evidence>
<keyword evidence="2" id="KW-0479">Metal-binding</keyword>
<dbReference type="Proteomes" id="UP000318834">
    <property type="component" value="Unassembled WGS sequence"/>
</dbReference>
<keyword evidence="1" id="KW-0001">2Fe-2S</keyword>
<dbReference type="InterPro" id="IPR014349">
    <property type="entry name" value="Rieske_Fe-S_prot"/>
</dbReference>
<evidence type="ECO:0000313" key="8">
    <source>
        <dbReference type="Proteomes" id="UP000318834"/>
    </source>
</evidence>
<organism evidence="7 8">
    <name type="scientific">Candidatus Segetimicrobium genomatis</name>
    <dbReference type="NCBI Taxonomy" id="2569760"/>
    <lineage>
        <taxon>Bacteria</taxon>
        <taxon>Bacillati</taxon>
        <taxon>Candidatus Sysuimicrobiota</taxon>
        <taxon>Candidatus Sysuimicrobiia</taxon>
        <taxon>Candidatus Sysuimicrobiales</taxon>
        <taxon>Candidatus Segetimicrobiaceae</taxon>
        <taxon>Candidatus Segetimicrobium</taxon>
    </lineage>
</organism>
<reference evidence="7 8" key="1">
    <citation type="journal article" date="2019" name="Nat. Microbiol.">
        <title>Mediterranean grassland soil C-N compound turnover is dependent on rainfall and depth, and is mediated by genomically divergent microorganisms.</title>
        <authorList>
            <person name="Diamond S."/>
            <person name="Andeer P.F."/>
            <person name="Li Z."/>
            <person name="Crits-Christoph A."/>
            <person name="Burstein D."/>
            <person name="Anantharaman K."/>
            <person name="Lane K.R."/>
            <person name="Thomas B.C."/>
            <person name="Pan C."/>
            <person name="Northen T.R."/>
            <person name="Banfield J.F."/>
        </authorList>
    </citation>
    <scope>NUCLEOTIDE SEQUENCE [LARGE SCALE GENOMIC DNA]</scope>
    <source>
        <strain evidence="7">NP_8</strain>
    </source>
</reference>
<feature type="domain" description="Rieske" evidence="6">
    <location>
        <begin position="134"/>
        <end position="221"/>
    </location>
</feature>
<accession>A0A537IX66</accession>
<keyword evidence="3" id="KW-0408">Iron</keyword>
<dbReference type="InterPro" id="IPR017941">
    <property type="entry name" value="Rieske_2Fe-2S"/>
</dbReference>
<dbReference type="SUPFAM" id="SSF50022">
    <property type="entry name" value="ISP domain"/>
    <property type="match status" value="1"/>
</dbReference>
<dbReference type="InterPro" id="IPR036922">
    <property type="entry name" value="Rieske_2Fe-2S_sf"/>
</dbReference>
<dbReference type="GO" id="GO:0046872">
    <property type="term" value="F:metal ion binding"/>
    <property type="evidence" value="ECO:0007669"/>
    <property type="project" value="UniProtKB-KW"/>
</dbReference>
<protein>
    <submittedName>
        <fullName evidence="7">Rieske 2Fe-2S domain-containing protein</fullName>
    </submittedName>
</protein>
<evidence type="ECO:0000256" key="2">
    <source>
        <dbReference type="ARBA" id="ARBA00022723"/>
    </source>
</evidence>
<evidence type="ECO:0000256" key="3">
    <source>
        <dbReference type="ARBA" id="ARBA00023004"/>
    </source>
</evidence>
<name>A0A537IX66_9BACT</name>
<dbReference type="EMBL" id="VBAP01000044">
    <property type="protein sequence ID" value="TMI75306.1"/>
    <property type="molecule type" value="Genomic_DNA"/>
</dbReference>
<keyword evidence="5" id="KW-1015">Disulfide bond</keyword>
<evidence type="ECO:0000259" key="6">
    <source>
        <dbReference type="PROSITE" id="PS51296"/>
    </source>
</evidence>
<dbReference type="AlphaFoldDB" id="A0A537IX66"/>
<keyword evidence="4" id="KW-0411">Iron-sulfur</keyword>
<dbReference type="GO" id="GO:0016705">
    <property type="term" value="F:oxidoreductase activity, acting on paired donors, with incorporation or reduction of molecular oxygen"/>
    <property type="evidence" value="ECO:0007669"/>
    <property type="project" value="UniProtKB-ARBA"/>
</dbReference>
<dbReference type="Gene3D" id="2.102.10.10">
    <property type="entry name" value="Rieske [2Fe-2S] iron-sulphur domain"/>
    <property type="match status" value="1"/>
</dbReference>
<comment type="caution">
    <text evidence="7">The sequence shown here is derived from an EMBL/GenBank/DDBJ whole genome shotgun (WGS) entry which is preliminary data.</text>
</comment>
<dbReference type="PROSITE" id="PS51296">
    <property type="entry name" value="RIESKE"/>
    <property type="match status" value="1"/>
</dbReference>
<gene>
    <name evidence="7" type="ORF">E6H05_06690</name>
</gene>
<proteinExistence type="predicted"/>
<sequence>MDTKPAEMMARRKFLKLVTTLPALAATAALVSPLLRFLKPNVEKFKIYAPTVQDAARGEVIAVATLREVANPWDYKYFVFTQKYPQYTPEGFKAANVPGVVIKLPYKITLYDPATGQGPWRWARDIGKTPKVTESDLIVFSRICPHLGCIYNFVPNYKEVTAGYGGYLPPPPRQHALMACPCHLSIYDPADPQLPGRVLSGPAPRPPRTFLYEIQGENIIATDVEPGGIA</sequence>
<dbReference type="GO" id="GO:0051537">
    <property type="term" value="F:2 iron, 2 sulfur cluster binding"/>
    <property type="evidence" value="ECO:0007669"/>
    <property type="project" value="UniProtKB-KW"/>
</dbReference>
<evidence type="ECO:0000256" key="4">
    <source>
        <dbReference type="ARBA" id="ARBA00023014"/>
    </source>
</evidence>
<evidence type="ECO:0000256" key="5">
    <source>
        <dbReference type="ARBA" id="ARBA00023157"/>
    </source>
</evidence>
<dbReference type="GO" id="GO:0004497">
    <property type="term" value="F:monooxygenase activity"/>
    <property type="evidence" value="ECO:0007669"/>
    <property type="project" value="UniProtKB-ARBA"/>
</dbReference>
<dbReference type="PANTHER" id="PTHR10134">
    <property type="entry name" value="CYTOCHROME B-C1 COMPLEX SUBUNIT RIESKE, MITOCHONDRIAL"/>
    <property type="match status" value="1"/>
</dbReference>